<organism evidence="6 7">
    <name type="scientific">Lachnospira pectinoschiza</name>
    <dbReference type="NCBI Taxonomy" id="28052"/>
    <lineage>
        <taxon>Bacteria</taxon>
        <taxon>Bacillati</taxon>
        <taxon>Bacillota</taxon>
        <taxon>Clostridia</taxon>
        <taxon>Lachnospirales</taxon>
        <taxon>Lachnospiraceae</taxon>
        <taxon>Lachnospira</taxon>
    </lineage>
</organism>
<evidence type="ECO:0000256" key="3">
    <source>
        <dbReference type="SAM" id="MobiDB-lite"/>
    </source>
</evidence>
<feature type="domain" description="Pectate lyase" evidence="5">
    <location>
        <begin position="382"/>
        <end position="602"/>
    </location>
</feature>
<dbReference type="InterPro" id="IPR011050">
    <property type="entry name" value="Pectin_lyase_fold/virulence"/>
</dbReference>
<evidence type="ECO:0000313" key="6">
    <source>
        <dbReference type="EMBL" id="SDN29873.1"/>
    </source>
</evidence>
<protein>
    <submittedName>
        <fullName evidence="6">Pectate lyase</fullName>
    </submittedName>
</protein>
<keyword evidence="1 2" id="KW-0456">Lyase</keyword>
<dbReference type="InterPro" id="IPR002022">
    <property type="entry name" value="Pec_lyase"/>
</dbReference>
<dbReference type="SMART" id="SM00656">
    <property type="entry name" value="Amb_all"/>
    <property type="match status" value="1"/>
</dbReference>
<evidence type="ECO:0000256" key="2">
    <source>
        <dbReference type="RuleBase" id="RU361173"/>
    </source>
</evidence>
<comment type="subcellular location">
    <subcellularLocation>
        <location evidence="2">Secreted</location>
    </subcellularLocation>
</comment>
<dbReference type="SMART" id="SM00458">
    <property type="entry name" value="RICIN"/>
    <property type="match status" value="2"/>
</dbReference>
<keyword evidence="2" id="KW-0624">Polysaccharide degradation</keyword>
<dbReference type="CDD" id="cd00161">
    <property type="entry name" value="beta-trefoil_Ricin-like"/>
    <property type="match status" value="2"/>
</dbReference>
<dbReference type="InterPro" id="IPR035992">
    <property type="entry name" value="Ricin_B-like_lectins"/>
</dbReference>
<dbReference type="RefSeq" id="WP_083330372.1">
    <property type="nucleotide sequence ID" value="NZ_FNHZ01000011.1"/>
</dbReference>
<dbReference type="SUPFAM" id="SSF51126">
    <property type="entry name" value="Pectin lyase-like"/>
    <property type="match status" value="1"/>
</dbReference>
<dbReference type="Gene3D" id="2.160.20.10">
    <property type="entry name" value="Single-stranded right-handed beta-helix, Pectin lyase-like"/>
    <property type="match status" value="1"/>
</dbReference>
<feature type="region of interest" description="Disordered" evidence="3">
    <location>
        <begin position="191"/>
        <end position="215"/>
    </location>
</feature>
<proteinExistence type="inferred from homology"/>
<dbReference type="PROSITE" id="PS50231">
    <property type="entry name" value="RICIN_B_LECTIN"/>
    <property type="match status" value="2"/>
</dbReference>
<reference evidence="7" key="1">
    <citation type="submission" date="2016-10" db="EMBL/GenBank/DDBJ databases">
        <authorList>
            <person name="Varghese N."/>
            <person name="Submissions S."/>
        </authorList>
    </citation>
    <scope>NUCLEOTIDE SEQUENCE [LARGE SCALE GENOMIC DNA]</scope>
    <source>
        <strain evidence="7">M83</strain>
    </source>
</reference>
<sequence>MLKKRFKQVAVILLTVVMTAITALAILPAKRTEAAAVAPKAGNIYYIKNKNSQMYLTVAGDSSASGANVIQSKGTGSLGQRWILEQNSNGTYRIHPATDMTGGLSLDVYYGRTDNNTNIQICSNNGATAQNFYLTKSGDGYAITTEVTGGKSCLDVAGASTSSGANVIEYTNRGASNQIWYFEEAQWPSSGSGSGSSSSSGSSSGSGSSTSNTPAAVDSTYCQQRIQLVNTNGSSLVTAPSSTGSVTAATNSSSYNQWVLVNNGSNKYMIVNAATGYVLAPNGNNATNGAKVVATGKTGATSQYWLIQAVSNDSLGKAYEYKIVNCANSNLCLQKSGSNFVLGSYSGSSTHKFYLNTYGVEGFAGKCKSVNGKQTGSVIGGALGKTVYVSNVSDLSKYCQGSTPYTIVVNGNIRANSLTKVNVGSNKTIIGSFNANTLHNIHFRCISNSGNVIFKNLTISHDAAINGNDDIQIYISDGQKFWLDHCTFPGHSIASTDVDKFVYVGLKADYVTVSGNVFKNHKYGLILGYPQEDGAGKYSGYPQMTICNNYFNGVLTRAPGLMRYGYFHSYNNYVVNFNLGYTPYTGANIYSEKNYFSKGNAKGAVVDDHGVGNFTDYGSVLSSSVSNLKTKTTSWRPNSCYSYATRSANDAKNWAASSSNTGVQRSTIRYAID</sequence>
<comment type="similarity">
    <text evidence="2">Belongs to the polysaccharide lyase 1 family.</text>
</comment>
<dbReference type="OrthoDB" id="6521850at2"/>
<evidence type="ECO:0000256" key="1">
    <source>
        <dbReference type="ARBA" id="ARBA00023239"/>
    </source>
</evidence>
<feature type="domain" description="Ricin B lectin" evidence="4">
    <location>
        <begin position="221"/>
        <end position="356"/>
    </location>
</feature>
<dbReference type="SUPFAM" id="SSF50370">
    <property type="entry name" value="Ricin B-like lectins"/>
    <property type="match status" value="2"/>
</dbReference>
<name>A0A1H0AAA3_9FIRM</name>
<feature type="domain" description="Ricin B lectin" evidence="4">
    <location>
        <begin position="42"/>
        <end position="183"/>
    </location>
</feature>
<accession>A0A1H0AAA3</accession>
<dbReference type="PANTHER" id="PTHR31683">
    <property type="entry name" value="PECTATE LYASE 18-RELATED"/>
    <property type="match status" value="1"/>
</dbReference>
<dbReference type="PANTHER" id="PTHR31683:SF18">
    <property type="entry name" value="PECTATE LYASE 21-RELATED"/>
    <property type="match status" value="1"/>
</dbReference>
<dbReference type="EMBL" id="FNHZ01000011">
    <property type="protein sequence ID" value="SDN29873.1"/>
    <property type="molecule type" value="Genomic_DNA"/>
</dbReference>
<evidence type="ECO:0000313" key="7">
    <source>
        <dbReference type="Proteomes" id="UP000187651"/>
    </source>
</evidence>
<dbReference type="Gene3D" id="2.80.10.50">
    <property type="match status" value="3"/>
</dbReference>
<dbReference type="GO" id="GO:0005576">
    <property type="term" value="C:extracellular region"/>
    <property type="evidence" value="ECO:0007669"/>
    <property type="project" value="UniProtKB-SubCell"/>
</dbReference>
<dbReference type="GO" id="GO:0030570">
    <property type="term" value="F:pectate lyase activity"/>
    <property type="evidence" value="ECO:0007669"/>
    <property type="project" value="InterPro"/>
</dbReference>
<keyword evidence="2" id="KW-0119">Carbohydrate metabolism</keyword>
<feature type="compositionally biased region" description="Low complexity" evidence="3">
    <location>
        <begin position="191"/>
        <end position="209"/>
    </location>
</feature>
<dbReference type="Pfam" id="PF00544">
    <property type="entry name" value="Pectate_lyase_4"/>
    <property type="match status" value="1"/>
</dbReference>
<dbReference type="Proteomes" id="UP000187651">
    <property type="component" value="Unassembled WGS sequence"/>
</dbReference>
<evidence type="ECO:0000259" key="5">
    <source>
        <dbReference type="SMART" id="SM00656"/>
    </source>
</evidence>
<dbReference type="InterPro" id="IPR012334">
    <property type="entry name" value="Pectin_lyas_fold"/>
</dbReference>
<dbReference type="AlphaFoldDB" id="A0A1H0AAA3"/>
<dbReference type="InterPro" id="IPR045032">
    <property type="entry name" value="PEL"/>
</dbReference>
<dbReference type="InterPro" id="IPR000772">
    <property type="entry name" value="Ricin_B_lectin"/>
</dbReference>
<evidence type="ECO:0000259" key="4">
    <source>
        <dbReference type="SMART" id="SM00458"/>
    </source>
</evidence>
<dbReference type="Pfam" id="PF14200">
    <property type="entry name" value="RicinB_lectin_2"/>
    <property type="match status" value="3"/>
</dbReference>
<keyword evidence="2" id="KW-0964">Secreted</keyword>
<gene>
    <name evidence="6" type="ORF">SAMN05216544_2353</name>
</gene>
<dbReference type="GO" id="GO:0000272">
    <property type="term" value="P:polysaccharide catabolic process"/>
    <property type="evidence" value="ECO:0007669"/>
    <property type="project" value="UniProtKB-KW"/>
</dbReference>
<keyword evidence="7" id="KW-1185">Reference proteome</keyword>